<protein>
    <submittedName>
        <fullName evidence="2">Uncharacterized protein</fullName>
    </submittedName>
</protein>
<dbReference type="EMBL" id="HACA01022930">
    <property type="protein sequence ID" value="CDW40291.1"/>
    <property type="molecule type" value="Transcribed_RNA"/>
</dbReference>
<sequence length="46" mass="5344">MQPRKFAIYTGRYFFSSCCTTVVQAISPLLNSALYYEQLEHLKLVI</sequence>
<accession>A0A0K2URD1</accession>
<dbReference type="AlphaFoldDB" id="A0A0K2URD1"/>
<proteinExistence type="predicted"/>
<evidence type="ECO:0000256" key="1">
    <source>
        <dbReference type="SAM" id="Phobius"/>
    </source>
</evidence>
<reference evidence="2" key="1">
    <citation type="submission" date="2014-05" db="EMBL/GenBank/DDBJ databases">
        <authorList>
            <person name="Chronopoulou M."/>
        </authorList>
    </citation>
    <scope>NUCLEOTIDE SEQUENCE</scope>
    <source>
        <tissue evidence="2">Whole organism</tissue>
    </source>
</reference>
<keyword evidence="1" id="KW-0472">Membrane</keyword>
<name>A0A0K2URD1_LEPSM</name>
<evidence type="ECO:0000313" key="2">
    <source>
        <dbReference type="EMBL" id="CDW40291.1"/>
    </source>
</evidence>
<organism evidence="2">
    <name type="scientific">Lepeophtheirus salmonis</name>
    <name type="common">Salmon louse</name>
    <name type="synonym">Caligus salmonis</name>
    <dbReference type="NCBI Taxonomy" id="72036"/>
    <lineage>
        <taxon>Eukaryota</taxon>
        <taxon>Metazoa</taxon>
        <taxon>Ecdysozoa</taxon>
        <taxon>Arthropoda</taxon>
        <taxon>Crustacea</taxon>
        <taxon>Multicrustacea</taxon>
        <taxon>Hexanauplia</taxon>
        <taxon>Copepoda</taxon>
        <taxon>Siphonostomatoida</taxon>
        <taxon>Caligidae</taxon>
        <taxon>Lepeophtheirus</taxon>
    </lineage>
</organism>
<keyword evidence="1" id="KW-1133">Transmembrane helix</keyword>
<feature type="transmembrane region" description="Helical" evidence="1">
    <location>
        <begin position="12"/>
        <end position="36"/>
    </location>
</feature>
<keyword evidence="1" id="KW-0812">Transmembrane</keyword>